<name>I3IK94_9BACT</name>
<dbReference type="Proteomes" id="UP000002985">
    <property type="component" value="Unassembled WGS sequence"/>
</dbReference>
<reference evidence="3 4" key="1">
    <citation type="journal article" date="2012" name="FEBS Lett.">
        <title>Anammox organism KSU-1 expresses a NirK-type copper-containing nitrite reductase instead of a NirS-type with cytochrome cd1.</title>
        <authorList>
            <person name="Hira D."/>
            <person name="Toh H."/>
            <person name="Migita C.T."/>
            <person name="Okubo H."/>
            <person name="Nishiyama T."/>
            <person name="Hattori M."/>
            <person name="Furukawa K."/>
            <person name="Fujii T."/>
        </authorList>
    </citation>
    <scope>NUCLEOTIDE SEQUENCE [LARGE SCALE GENOMIC DNA]</scope>
</reference>
<keyword evidence="1" id="KW-1133">Transmembrane helix</keyword>
<sequence>MKEFGFERKGITIVVCGILLTPFLICPLWAQLLASKGNWQVEGNVGKESPEDIPDAKIGERDLTPPANFNLHAWLEVPPKVWVGEMVRFTYTIKNRGKTPIELLVLGDPACDFVVSTPTGIKIWRYLYGKDIKEIAELKILNPGEKLVYEAKWNQMDKDGRPVPVGKYWVTGVLQTSPPAGFYKNQKRLLIKNYLPSSDQQQ</sequence>
<dbReference type="Gene3D" id="2.60.40.2360">
    <property type="entry name" value="Intracellular proteinase inhibitor BsuPI"/>
    <property type="match status" value="1"/>
</dbReference>
<dbReference type="EMBL" id="BAFH01000003">
    <property type="protein sequence ID" value="GAB62139.1"/>
    <property type="molecule type" value="Genomic_DNA"/>
</dbReference>
<evidence type="ECO:0000313" key="4">
    <source>
        <dbReference type="Proteomes" id="UP000002985"/>
    </source>
</evidence>
<dbReference type="AlphaFoldDB" id="I3IK94"/>
<accession>I3IK94</accession>
<keyword evidence="4" id="KW-1185">Reference proteome</keyword>
<feature type="transmembrane region" description="Helical" evidence="1">
    <location>
        <begin position="12"/>
        <end position="30"/>
    </location>
</feature>
<organism evidence="3 4">
    <name type="scientific">Candidatus Jettenia caeni</name>
    <dbReference type="NCBI Taxonomy" id="247490"/>
    <lineage>
        <taxon>Bacteria</taxon>
        <taxon>Pseudomonadati</taxon>
        <taxon>Planctomycetota</taxon>
        <taxon>Candidatus Brocadiia</taxon>
        <taxon>Candidatus Brocadiales</taxon>
        <taxon>Candidatus Brocadiaceae</taxon>
        <taxon>Candidatus Jettenia</taxon>
    </lineage>
</organism>
<gene>
    <name evidence="3" type="ORF">KSU1_C0543</name>
</gene>
<protein>
    <recommendedName>
        <fullName evidence="2">Intracellular proteinase inhibitor BsuPI domain-containing protein</fullName>
    </recommendedName>
</protein>
<evidence type="ECO:0000259" key="2">
    <source>
        <dbReference type="Pfam" id="PF12690"/>
    </source>
</evidence>
<dbReference type="Pfam" id="PF12690">
    <property type="entry name" value="BsuPI"/>
    <property type="match status" value="1"/>
</dbReference>
<keyword evidence="1" id="KW-0472">Membrane</keyword>
<feature type="domain" description="Intracellular proteinase inhibitor BsuPI" evidence="2">
    <location>
        <begin position="84"/>
        <end position="177"/>
    </location>
</feature>
<evidence type="ECO:0000256" key="1">
    <source>
        <dbReference type="SAM" id="Phobius"/>
    </source>
</evidence>
<proteinExistence type="predicted"/>
<keyword evidence="1" id="KW-0812">Transmembrane</keyword>
<evidence type="ECO:0000313" key="3">
    <source>
        <dbReference type="EMBL" id="GAB62139.1"/>
    </source>
</evidence>
<dbReference type="InterPro" id="IPR020481">
    <property type="entry name" value="Intracell_prot_inh_BsuPI"/>
</dbReference>
<dbReference type="InterPro" id="IPR038144">
    <property type="entry name" value="IPI"/>
</dbReference>
<comment type="caution">
    <text evidence="3">The sequence shown here is derived from an EMBL/GenBank/DDBJ whole genome shotgun (WGS) entry which is preliminary data.</text>
</comment>